<dbReference type="Pfam" id="PF07963">
    <property type="entry name" value="N_methyl"/>
    <property type="match status" value="1"/>
</dbReference>
<dbReference type="Pfam" id="PF07596">
    <property type="entry name" value="SBP_bac_10"/>
    <property type="match status" value="1"/>
</dbReference>
<evidence type="ECO:0000259" key="2">
    <source>
        <dbReference type="Pfam" id="PF07596"/>
    </source>
</evidence>
<evidence type="ECO:0000313" key="3">
    <source>
        <dbReference type="EMBL" id="NNJ27410.1"/>
    </source>
</evidence>
<name>A0ABX1VIQ3_9PLAN</name>
<dbReference type="Gene3D" id="3.30.700.10">
    <property type="entry name" value="Glycoprotein, Type 4 Pilin"/>
    <property type="match status" value="1"/>
</dbReference>
<comment type="caution">
    <text evidence="3">The sequence shown here is derived from an EMBL/GenBank/DDBJ whole genome shotgun (WGS) entry which is preliminary data.</text>
</comment>
<dbReference type="SUPFAM" id="SSF54523">
    <property type="entry name" value="Pili subunits"/>
    <property type="match status" value="1"/>
</dbReference>
<protein>
    <recommendedName>
        <fullName evidence="2">DUF1559 domain-containing protein</fullName>
    </recommendedName>
</protein>
<dbReference type="EMBL" id="WTPX01000150">
    <property type="protein sequence ID" value="NNJ27410.1"/>
    <property type="molecule type" value="Genomic_DNA"/>
</dbReference>
<dbReference type="PANTHER" id="PTHR30093:SF2">
    <property type="entry name" value="TYPE II SECRETION SYSTEM PROTEIN H"/>
    <property type="match status" value="1"/>
</dbReference>
<keyword evidence="4" id="KW-1185">Reference proteome</keyword>
<evidence type="ECO:0000256" key="1">
    <source>
        <dbReference type="SAM" id="Phobius"/>
    </source>
</evidence>
<keyword evidence="1" id="KW-1133">Transmembrane helix</keyword>
<feature type="transmembrane region" description="Helical" evidence="1">
    <location>
        <begin position="20"/>
        <end position="45"/>
    </location>
</feature>
<accession>A0ABX1VIQ3</accession>
<dbReference type="NCBIfam" id="TIGR02532">
    <property type="entry name" value="IV_pilin_GFxxxE"/>
    <property type="match status" value="1"/>
</dbReference>
<sequence>MLVTPRPAPAPTGAPSSRRNGFTLIELLVVIAIIAVLASLLLPAVQAARERARAAQCMNNVKNIALAMHNYASGFKSFPTGVVVRPPISDLDPDVPDEFFHGMVVIGQKMPNGSTMSDGAVPGVQGIAVSNYWGWHALILPQLDASPTARLISFGGEVDLPRFPTADSGSLNQINNFQTDNLRAAEYNMQTYVCPSASTVATKDETIEGTPGFPDNNSGNFGLSNYIGSAGLRVTGSDDSGNVVTTRIGGMFAPNEATRFRDVTDGTTSTILLLESLYGVWAEGYHCCTSHTDGESIFSPGVGGAGLGMLPGSEVFTKPGAWHAEGTNIALVDGSAQMLNYTVDEETYRRLIQRNDGQQVSKEW</sequence>
<reference evidence="3 4" key="1">
    <citation type="journal article" date="2020" name="Syst. Appl. Microbiol.">
        <title>Alienimonas chondri sp. nov., a novel planctomycete isolated from the biofilm of the red alga Chondrus crispus.</title>
        <authorList>
            <person name="Vitorino I."/>
            <person name="Albuquerque L."/>
            <person name="Wiegand S."/>
            <person name="Kallscheuer N."/>
            <person name="da Costa M.S."/>
            <person name="Lobo-da-Cunha A."/>
            <person name="Jogler C."/>
            <person name="Lage O.M."/>
        </authorList>
    </citation>
    <scope>NUCLEOTIDE SEQUENCE [LARGE SCALE GENOMIC DNA]</scope>
    <source>
        <strain evidence="3 4">LzC2</strain>
    </source>
</reference>
<gene>
    <name evidence="3" type="ORF">LzC2_35120</name>
</gene>
<dbReference type="InterPro" id="IPR011453">
    <property type="entry name" value="DUF1559"/>
</dbReference>
<dbReference type="InterPro" id="IPR012902">
    <property type="entry name" value="N_methyl_site"/>
</dbReference>
<feature type="domain" description="DUF1559" evidence="2">
    <location>
        <begin position="46"/>
        <end position="346"/>
    </location>
</feature>
<organism evidence="3 4">
    <name type="scientific">Alienimonas chondri</name>
    <dbReference type="NCBI Taxonomy" id="2681879"/>
    <lineage>
        <taxon>Bacteria</taxon>
        <taxon>Pseudomonadati</taxon>
        <taxon>Planctomycetota</taxon>
        <taxon>Planctomycetia</taxon>
        <taxon>Planctomycetales</taxon>
        <taxon>Planctomycetaceae</taxon>
        <taxon>Alienimonas</taxon>
    </lineage>
</organism>
<dbReference type="Proteomes" id="UP000609651">
    <property type="component" value="Unassembled WGS sequence"/>
</dbReference>
<dbReference type="InterPro" id="IPR045584">
    <property type="entry name" value="Pilin-like"/>
</dbReference>
<proteinExistence type="predicted"/>
<keyword evidence="1" id="KW-0812">Transmembrane</keyword>
<keyword evidence="1" id="KW-0472">Membrane</keyword>
<evidence type="ECO:0000313" key="4">
    <source>
        <dbReference type="Proteomes" id="UP000609651"/>
    </source>
</evidence>
<dbReference type="PANTHER" id="PTHR30093">
    <property type="entry name" value="GENERAL SECRETION PATHWAY PROTEIN G"/>
    <property type="match status" value="1"/>
</dbReference>